<evidence type="ECO:0000259" key="6">
    <source>
        <dbReference type="PROSITE" id="PS50850"/>
    </source>
</evidence>
<feature type="transmembrane region" description="Helical" evidence="5">
    <location>
        <begin position="77"/>
        <end position="97"/>
    </location>
</feature>
<feature type="domain" description="Major facilitator superfamily (MFS) profile" evidence="6">
    <location>
        <begin position="34"/>
        <end position="445"/>
    </location>
</feature>
<dbReference type="Proteomes" id="UP000829291">
    <property type="component" value="Chromosome 7"/>
</dbReference>
<feature type="transmembrane region" description="Helical" evidence="5">
    <location>
        <begin position="390"/>
        <end position="409"/>
    </location>
</feature>
<reference evidence="8" key="1">
    <citation type="submission" date="2025-08" db="UniProtKB">
        <authorList>
            <consortium name="RefSeq"/>
        </authorList>
    </citation>
    <scope>IDENTIFICATION</scope>
    <source>
        <tissue evidence="8">Thorax and Abdomen</tissue>
    </source>
</reference>
<dbReference type="InterPro" id="IPR020846">
    <property type="entry name" value="MFS_dom"/>
</dbReference>
<dbReference type="InterPro" id="IPR036259">
    <property type="entry name" value="MFS_trans_sf"/>
</dbReference>
<feature type="transmembrane region" description="Helical" evidence="5">
    <location>
        <begin position="357"/>
        <end position="378"/>
    </location>
</feature>
<keyword evidence="4 5" id="KW-0472">Membrane</keyword>
<sequence>MPSSKVELKSKDAMGNLQPLTTIIGDSMEVKVFKRRWFQLALFIIYCVSNTVQWYQYAIISNVIRRYYNVSSLAVEWTNVIFLVSYMILVFPLSYLLDRVGLRWTVLIGATGTCLGTWVKVFSASPNRFAVTFLGQAIIAISQMCIVPVPARLAACWFGKTQVAFACSIAVFSLHLGIALGIFMIPFVVRNHENLADIGNDLSNLYWGFAVYAAIAAISVFVFFQDEPPLPPSDARALRNAKRLNGAEEFWPTIKRILTNKSFILLWNSYGLICGVSTTFGALINPLYVSHFKTGETDTGLLSLISTILGTLWTLAAAAVLDRTKKFRLVATAVYAFALIADALFATSLIMEIRWMAFVMGIFFGIQVIGYPTIGLELCMETTYPESEGITAGILNMAPQFYGTLSILIVGRVLEAYGHKVAHACMCGELTVGLLLTVFNKIQLYRQKASKVTAVYNIDPQKALIEFK</sequence>
<protein>
    <submittedName>
        <fullName evidence="8">Uncharacterized MFS-type transporter C09D4.1-like</fullName>
    </submittedName>
</protein>
<dbReference type="PANTHER" id="PTHR10924">
    <property type="entry name" value="MAJOR FACILITATOR SUPERFAMILY PROTEIN-RELATED"/>
    <property type="match status" value="1"/>
</dbReference>
<feature type="transmembrane region" description="Helical" evidence="5">
    <location>
        <begin position="265"/>
        <end position="288"/>
    </location>
</feature>
<keyword evidence="3 5" id="KW-1133">Transmembrane helix</keyword>
<dbReference type="InterPro" id="IPR049680">
    <property type="entry name" value="FLVCR1-2_SLC49-like"/>
</dbReference>
<evidence type="ECO:0000313" key="7">
    <source>
        <dbReference type="Proteomes" id="UP000829291"/>
    </source>
</evidence>
<dbReference type="SUPFAM" id="SSF103473">
    <property type="entry name" value="MFS general substrate transporter"/>
    <property type="match status" value="1"/>
</dbReference>
<name>A0ABM3GP09_NEOLC</name>
<evidence type="ECO:0000256" key="3">
    <source>
        <dbReference type="ARBA" id="ARBA00022989"/>
    </source>
</evidence>
<feature type="transmembrane region" description="Helical" evidence="5">
    <location>
        <begin position="163"/>
        <end position="185"/>
    </location>
</feature>
<feature type="transmembrane region" description="Helical" evidence="5">
    <location>
        <begin position="421"/>
        <end position="439"/>
    </location>
</feature>
<dbReference type="Gene3D" id="1.20.1250.20">
    <property type="entry name" value="MFS general substrate transporter like domains"/>
    <property type="match status" value="2"/>
</dbReference>
<feature type="transmembrane region" description="Helical" evidence="5">
    <location>
        <begin position="129"/>
        <end position="151"/>
    </location>
</feature>
<keyword evidence="7" id="KW-1185">Reference proteome</keyword>
<dbReference type="InterPro" id="IPR011701">
    <property type="entry name" value="MFS"/>
</dbReference>
<dbReference type="Pfam" id="PF07690">
    <property type="entry name" value="MFS_1"/>
    <property type="match status" value="1"/>
</dbReference>
<dbReference type="RefSeq" id="XP_046601996.1">
    <property type="nucleotide sequence ID" value="XM_046746040.1"/>
</dbReference>
<feature type="transmembrane region" description="Helical" evidence="5">
    <location>
        <begin position="104"/>
        <end position="123"/>
    </location>
</feature>
<dbReference type="PANTHER" id="PTHR10924:SF4">
    <property type="entry name" value="GH15861P"/>
    <property type="match status" value="1"/>
</dbReference>
<feature type="transmembrane region" description="Helical" evidence="5">
    <location>
        <begin position="333"/>
        <end position="351"/>
    </location>
</feature>
<evidence type="ECO:0000256" key="2">
    <source>
        <dbReference type="ARBA" id="ARBA00022692"/>
    </source>
</evidence>
<evidence type="ECO:0000256" key="5">
    <source>
        <dbReference type="SAM" id="Phobius"/>
    </source>
</evidence>
<feature type="transmembrane region" description="Helical" evidence="5">
    <location>
        <begin position="205"/>
        <end position="224"/>
    </location>
</feature>
<feature type="transmembrane region" description="Helical" evidence="5">
    <location>
        <begin position="37"/>
        <end position="57"/>
    </location>
</feature>
<proteinExistence type="predicted"/>
<evidence type="ECO:0000256" key="4">
    <source>
        <dbReference type="ARBA" id="ARBA00023136"/>
    </source>
</evidence>
<dbReference type="PROSITE" id="PS50850">
    <property type="entry name" value="MFS"/>
    <property type="match status" value="1"/>
</dbReference>
<accession>A0ABM3GP09</accession>
<comment type="subcellular location">
    <subcellularLocation>
        <location evidence="1">Membrane</location>
        <topology evidence="1">Multi-pass membrane protein</topology>
    </subcellularLocation>
</comment>
<feature type="transmembrane region" description="Helical" evidence="5">
    <location>
        <begin position="300"/>
        <end position="321"/>
    </location>
</feature>
<evidence type="ECO:0000313" key="8">
    <source>
        <dbReference type="RefSeq" id="XP_046601996.1"/>
    </source>
</evidence>
<evidence type="ECO:0000256" key="1">
    <source>
        <dbReference type="ARBA" id="ARBA00004141"/>
    </source>
</evidence>
<dbReference type="GeneID" id="107218333"/>
<organism evidence="7 8">
    <name type="scientific">Neodiprion lecontei</name>
    <name type="common">Redheaded pine sawfly</name>
    <dbReference type="NCBI Taxonomy" id="441921"/>
    <lineage>
        <taxon>Eukaryota</taxon>
        <taxon>Metazoa</taxon>
        <taxon>Ecdysozoa</taxon>
        <taxon>Arthropoda</taxon>
        <taxon>Hexapoda</taxon>
        <taxon>Insecta</taxon>
        <taxon>Pterygota</taxon>
        <taxon>Neoptera</taxon>
        <taxon>Endopterygota</taxon>
        <taxon>Hymenoptera</taxon>
        <taxon>Tenthredinoidea</taxon>
        <taxon>Diprionidae</taxon>
        <taxon>Diprioninae</taxon>
        <taxon>Neodiprion</taxon>
    </lineage>
</organism>
<gene>
    <name evidence="8" type="primary">LOC107218333</name>
</gene>
<keyword evidence="2 5" id="KW-0812">Transmembrane</keyword>